<accession>A0ABD1TPI1</accession>
<evidence type="ECO:0000313" key="3">
    <source>
        <dbReference type="Proteomes" id="UP001604277"/>
    </source>
</evidence>
<keyword evidence="3" id="KW-1185">Reference proteome</keyword>
<dbReference type="EMBL" id="JBFOLJ010000008">
    <property type="protein sequence ID" value="KAL2514493.1"/>
    <property type="molecule type" value="Genomic_DNA"/>
</dbReference>
<dbReference type="AlphaFoldDB" id="A0ABD1TPI1"/>
<reference evidence="3" key="1">
    <citation type="submission" date="2024-07" db="EMBL/GenBank/DDBJ databases">
        <title>Two chromosome-level genome assemblies of Korean endemic species Abeliophyllum distichum and Forsythia ovata (Oleaceae).</title>
        <authorList>
            <person name="Jang H."/>
        </authorList>
    </citation>
    <scope>NUCLEOTIDE SEQUENCE [LARGE SCALE GENOMIC DNA]</scope>
</reference>
<evidence type="ECO:0000256" key="1">
    <source>
        <dbReference type="SAM" id="MobiDB-lite"/>
    </source>
</evidence>
<gene>
    <name evidence="2" type="ORF">Fot_28464</name>
</gene>
<feature type="compositionally biased region" description="Basic and acidic residues" evidence="1">
    <location>
        <begin position="143"/>
        <end position="153"/>
    </location>
</feature>
<evidence type="ECO:0000313" key="2">
    <source>
        <dbReference type="EMBL" id="KAL2514493.1"/>
    </source>
</evidence>
<organism evidence="2 3">
    <name type="scientific">Forsythia ovata</name>
    <dbReference type="NCBI Taxonomy" id="205694"/>
    <lineage>
        <taxon>Eukaryota</taxon>
        <taxon>Viridiplantae</taxon>
        <taxon>Streptophyta</taxon>
        <taxon>Embryophyta</taxon>
        <taxon>Tracheophyta</taxon>
        <taxon>Spermatophyta</taxon>
        <taxon>Magnoliopsida</taxon>
        <taxon>eudicotyledons</taxon>
        <taxon>Gunneridae</taxon>
        <taxon>Pentapetalae</taxon>
        <taxon>asterids</taxon>
        <taxon>lamiids</taxon>
        <taxon>Lamiales</taxon>
        <taxon>Oleaceae</taxon>
        <taxon>Forsythieae</taxon>
        <taxon>Forsythia</taxon>
    </lineage>
</organism>
<proteinExistence type="predicted"/>
<feature type="compositionally biased region" description="Basic and acidic residues" evidence="1">
    <location>
        <begin position="108"/>
        <end position="124"/>
    </location>
</feature>
<comment type="caution">
    <text evidence="2">The sequence shown here is derived from an EMBL/GenBank/DDBJ whole genome shotgun (WGS) entry which is preliminary data.</text>
</comment>
<feature type="region of interest" description="Disordered" evidence="1">
    <location>
        <begin position="102"/>
        <end position="158"/>
    </location>
</feature>
<sequence length="209" mass="22322">MPISSNVGDMSLFGFQPSLVITGFYFSSVPKLKIRLGGVVDDIPPPPLISSTVFVPEIVVPQAPETMVSSSSSISLAMEVTSGMPSIPFSVGPVSLSKNFRQSGKRKAAADSKEETSMPEKGMDDAGDFQRTGRGLEDPSSDVEDRVPQDRGASRTSIPLPAGKYEYINIGSRRDELDPTVLGKLPAPAAIAVASVSEVLDFGFWESRR</sequence>
<protein>
    <submittedName>
        <fullName evidence="2">Uncharacterized protein</fullName>
    </submittedName>
</protein>
<dbReference type="Proteomes" id="UP001604277">
    <property type="component" value="Unassembled WGS sequence"/>
</dbReference>
<name>A0ABD1TPI1_9LAMI</name>